<dbReference type="GO" id="GO:0004015">
    <property type="term" value="F:adenosylmethionine-8-amino-7-oxononanoate transaminase activity"/>
    <property type="evidence" value="ECO:0007669"/>
    <property type="project" value="UniProtKB-UniRule"/>
</dbReference>
<feature type="site" description="Participates in the substrate recognition with KAPA and in a stacking interaction with the adenine ring of SAM" evidence="11">
    <location>
        <position position="18"/>
    </location>
</feature>
<comment type="similarity">
    <text evidence="10 11">Belongs to the class-III pyridoxal-phosphate-dependent aminotransferase family. BioA subfamily.</text>
</comment>
<dbReference type="GO" id="GO:0005737">
    <property type="term" value="C:cytoplasm"/>
    <property type="evidence" value="ECO:0007669"/>
    <property type="project" value="UniProtKB-SubCell"/>
</dbReference>
<dbReference type="PANTHER" id="PTHR42684:SF17">
    <property type="entry name" value="ADENOSYLMETHIONINE-8-AMINO-7-OXONONANOATE AMINOTRANSFERASE"/>
    <property type="match status" value="1"/>
</dbReference>
<dbReference type="Pfam" id="PF00202">
    <property type="entry name" value="Aminotran_3"/>
    <property type="match status" value="1"/>
</dbReference>
<keyword evidence="8 11" id="KW-0093">Biotin biosynthesis</keyword>
<dbReference type="InterPro" id="IPR005814">
    <property type="entry name" value="Aminotrans_3"/>
</dbReference>
<evidence type="ECO:0000256" key="10">
    <source>
        <dbReference type="ARBA" id="ARBA00060970"/>
    </source>
</evidence>
<protein>
    <recommendedName>
        <fullName evidence="11">Adenosylmethionine-8-amino-7-oxononanoate aminotransferase</fullName>
        <ecNumber evidence="11">2.6.1.62</ecNumber>
    </recommendedName>
    <alternativeName>
        <fullName evidence="11">7,8-diamino-pelargonic acid aminotransferase</fullName>
        <shortName evidence="11">DAPA AT</shortName>
        <shortName evidence="11">DAPA aminotransferase</shortName>
    </alternativeName>
    <alternativeName>
        <fullName evidence="11">7,8-diaminononanoate synthase</fullName>
        <shortName evidence="11">DANS</shortName>
    </alternativeName>
    <alternativeName>
        <fullName evidence="11">Diaminopelargonic acid synthase</fullName>
    </alternativeName>
</protein>
<dbReference type="OrthoDB" id="3034088at2"/>
<keyword evidence="5 11" id="KW-0032">Aminotransferase</keyword>
<dbReference type="SUPFAM" id="SSF53383">
    <property type="entry name" value="PLP-dependent transferases"/>
    <property type="match status" value="1"/>
</dbReference>
<comment type="caution">
    <text evidence="11">Lacks conserved residue(s) required for the propagation of feature annotation.</text>
</comment>
<dbReference type="STRING" id="1192197.JBW_04116"/>
<feature type="binding site" evidence="11">
    <location>
        <position position="148"/>
    </location>
    <ligand>
        <name>substrate</name>
    </ligand>
</feature>
<dbReference type="AlphaFoldDB" id="I8U3Y7"/>
<comment type="subcellular location">
    <subcellularLocation>
        <location evidence="2 11">Cytoplasm</location>
    </subcellularLocation>
</comment>
<feature type="binding site" evidence="11">
    <location>
        <position position="413"/>
    </location>
    <ligand>
        <name>substrate</name>
    </ligand>
</feature>
<evidence type="ECO:0000313" key="13">
    <source>
        <dbReference type="Proteomes" id="UP000005361"/>
    </source>
</evidence>
<name>I8U3Y7_9FIRM</name>
<evidence type="ECO:0000256" key="4">
    <source>
        <dbReference type="ARBA" id="ARBA00022490"/>
    </source>
</evidence>
<evidence type="ECO:0000256" key="6">
    <source>
        <dbReference type="ARBA" id="ARBA00022679"/>
    </source>
</evidence>
<dbReference type="HAMAP" id="MF_00834">
    <property type="entry name" value="BioA"/>
    <property type="match status" value="1"/>
</dbReference>
<dbReference type="FunFam" id="3.40.640.10:FF:000078">
    <property type="entry name" value="Adenosylmethionine-8-amino-7-oxononanoate aminotransferase"/>
    <property type="match status" value="1"/>
</dbReference>
<sequence length="462" mass="50969">MGMSEIELQNKKYVWHPFTQMKSWVSNEQTVIAEAKGNKIIDTEGKEYFDGVSSLWVNIHGHRKAEIDQAIIEQLGKVAHSTMIGLANIPATQLAEKLVEITPSGLNKVFYSDDGSTAVEVAIKIAFQYWQHCGLAKKSRFVSLNQAYHGDTIGTVSVGGIDLFHRVFKPLLFEPIQIPSPSCYHCTLSVGSDTCSMACVEALEKVLQENNEEIAAVILEPMVQATAGILVSPPGYLSKVRELTKKYNVLLIVDEVATGWGRTGKMFACEHENVNPDIMILSKGITGGYLALAVTLTTDEIYNQFLGDLHEKKTFYHGHSYTGNQLACAAALANLKIFRDENVIDGLATKVKAIEDKLLDIRQLRHVGDARQCGMIAGIELVKDKENKIPYPWEQTMGGAVCMKARQYGLFIRPVGDVVVFMPPLSSSIEDIVCMLEILKKSVEEVTSDDNVMSNISGAAYF</sequence>
<keyword evidence="4 11" id="KW-0963">Cytoplasm</keyword>
<dbReference type="UniPathway" id="UPA00078">
    <property type="reaction ID" value="UER00160"/>
</dbReference>
<dbReference type="KEGG" id="pft:JBW_04116"/>
<dbReference type="InterPro" id="IPR015421">
    <property type="entry name" value="PyrdxlP-dep_Trfase_major"/>
</dbReference>
<dbReference type="PANTHER" id="PTHR42684">
    <property type="entry name" value="ADENOSYLMETHIONINE-8-AMINO-7-OXONONANOATE AMINOTRANSFERASE"/>
    <property type="match status" value="1"/>
</dbReference>
<dbReference type="RefSeq" id="WP_007953672.1">
    <property type="nucleotide sequence ID" value="NZ_CP010978.1"/>
</dbReference>
<dbReference type="Gene3D" id="3.40.640.10">
    <property type="entry name" value="Type I PLP-dependent aspartate aminotransferase-like (Major domain)"/>
    <property type="match status" value="1"/>
</dbReference>
<accession>I8U3Y7</accession>
<evidence type="ECO:0000256" key="8">
    <source>
        <dbReference type="ARBA" id="ARBA00022756"/>
    </source>
</evidence>
<evidence type="ECO:0000313" key="12">
    <source>
        <dbReference type="EMBL" id="AJQ29449.1"/>
    </source>
</evidence>
<comment type="pathway">
    <text evidence="11">Cofactor biosynthesis; biotin biosynthesis; 7,8-diaminononanoate from 8-amino-7-oxononanoate (SAM route): step 1/1.</text>
</comment>
<evidence type="ECO:0000256" key="3">
    <source>
        <dbReference type="ARBA" id="ARBA00011738"/>
    </source>
</evidence>
<evidence type="ECO:0000256" key="11">
    <source>
        <dbReference type="HAMAP-Rule" id="MF_00834"/>
    </source>
</evidence>
<dbReference type="InterPro" id="IPR015424">
    <property type="entry name" value="PyrdxlP-dep_Trfase"/>
</dbReference>
<evidence type="ECO:0000256" key="2">
    <source>
        <dbReference type="ARBA" id="ARBA00004496"/>
    </source>
</evidence>
<evidence type="ECO:0000256" key="1">
    <source>
        <dbReference type="ARBA" id="ARBA00001933"/>
    </source>
</evidence>
<evidence type="ECO:0000256" key="7">
    <source>
        <dbReference type="ARBA" id="ARBA00022691"/>
    </source>
</evidence>
<dbReference type="EC" id="2.6.1.62" evidence="11"/>
<dbReference type="InterPro" id="IPR015422">
    <property type="entry name" value="PyrdxlP-dep_Trfase_small"/>
</dbReference>
<comment type="cofactor">
    <cofactor evidence="1 11">
        <name>pyridoxal 5'-phosphate</name>
        <dbReference type="ChEBI" id="CHEBI:597326"/>
    </cofactor>
</comment>
<reference evidence="12 13" key="1">
    <citation type="journal article" date="2015" name="Genome Announc.">
        <title>Complete Genome Sequence of Pelosinus fermentans JBW45, a Member of a Remarkably Competitive Group of Negativicutes in the Firmicutes Phylum.</title>
        <authorList>
            <person name="De Leon K.B."/>
            <person name="Utturkar S.M."/>
            <person name="Camilleri L.B."/>
            <person name="Elias D.A."/>
            <person name="Arkin A.P."/>
            <person name="Fields M.W."/>
            <person name="Brown S.D."/>
            <person name="Wall J.D."/>
        </authorList>
    </citation>
    <scope>NUCLEOTIDE SEQUENCE [LARGE SCALE GENOMIC DNA]</scope>
    <source>
        <strain evidence="12 13">JBW45</strain>
    </source>
</reference>
<evidence type="ECO:0000256" key="5">
    <source>
        <dbReference type="ARBA" id="ARBA00022576"/>
    </source>
</evidence>
<dbReference type="InterPro" id="IPR005815">
    <property type="entry name" value="BioA"/>
</dbReference>
<dbReference type="CDD" id="cd00610">
    <property type="entry name" value="OAT_like"/>
    <property type="match status" value="1"/>
</dbReference>
<feature type="binding site" evidence="11">
    <location>
        <position position="318"/>
    </location>
    <ligand>
        <name>substrate</name>
    </ligand>
</feature>
<dbReference type="Proteomes" id="UP000005361">
    <property type="component" value="Chromosome"/>
</dbReference>
<feature type="modified residue" description="N6-(pyridoxal phosphate)lysine" evidence="11">
    <location>
        <position position="283"/>
    </location>
</feature>
<reference evidence="13" key="2">
    <citation type="submission" date="2015-02" db="EMBL/GenBank/DDBJ databases">
        <title>Complete Genome Sequence of Pelosinus fermentans JBW45.</title>
        <authorList>
            <person name="De Leon K.B."/>
            <person name="Utturkar S.M."/>
            <person name="Camilleri L.B."/>
            <person name="Arkin A.P."/>
            <person name="Fields M.W."/>
            <person name="Brown S.D."/>
            <person name="Wall J.D."/>
        </authorList>
    </citation>
    <scope>NUCLEOTIDE SEQUENCE [LARGE SCALE GENOMIC DNA]</scope>
    <source>
        <strain evidence="13">JBW45</strain>
    </source>
</reference>
<dbReference type="GO" id="GO:0009102">
    <property type="term" value="P:biotin biosynthetic process"/>
    <property type="evidence" value="ECO:0007669"/>
    <property type="project" value="UniProtKB-UniRule"/>
</dbReference>
<keyword evidence="7 11" id="KW-0949">S-adenosyl-L-methionine</keyword>
<gene>
    <name evidence="11" type="primary">bioA</name>
    <name evidence="12" type="ORF">JBW_04116</name>
</gene>
<comment type="catalytic activity">
    <reaction evidence="11">
        <text>(8S)-8-amino-7-oxononanoate + S-adenosyl-L-methionine = S-adenosyl-4-methylsulfanyl-2-oxobutanoate + (7R,8S)-7,8-diammoniononanoate</text>
        <dbReference type="Rhea" id="RHEA:16861"/>
        <dbReference type="ChEBI" id="CHEBI:16490"/>
        <dbReference type="ChEBI" id="CHEBI:59789"/>
        <dbReference type="ChEBI" id="CHEBI:149468"/>
        <dbReference type="ChEBI" id="CHEBI:149469"/>
        <dbReference type="EC" id="2.6.1.62"/>
    </reaction>
</comment>
<dbReference type="Gene3D" id="3.90.1150.10">
    <property type="entry name" value="Aspartate Aminotransferase, domain 1"/>
    <property type="match status" value="1"/>
</dbReference>
<dbReference type="EMBL" id="CP010978">
    <property type="protein sequence ID" value="AJQ29449.1"/>
    <property type="molecule type" value="Genomic_DNA"/>
</dbReference>
<feature type="binding site" evidence="11">
    <location>
        <position position="254"/>
    </location>
    <ligand>
        <name>pyridoxal 5'-phosphate</name>
        <dbReference type="ChEBI" id="CHEBI:597326"/>
    </ligand>
</feature>
<organism evidence="12 13">
    <name type="scientific">Pelosinus fermentans JBW45</name>
    <dbReference type="NCBI Taxonomy" id="1192197"/>
    <lineage>
        <taxon>Bacteria</taxon>
        <taxon>Bacillati</taxon>
        <taxon>Bacillota</taxon>
        <taxon>Negativicutes</taxon>
        <taxon>Selenomonadales</taxon>
        <taxon>Sporomusaceae</taxon>
        <taxon>Pelosinus</taxon>
    </lineage>
</organism>
<comment type="function">
    <text evidence="11">Catalyzes the transfer of the alpha-amino group from S-adenosyl-L-methionine (SAM) to 7-keto-8-aminopelargonic acid (KAPA) to form 7,8-diaminopelargonic acid (DAPA). It is the only aminotransferase known to utilize SAM as an amino donor.</text>
</comment>
<dbReference type="HOGENOM" id="CLU_016922_4_3_9"/>
<keyword evidence="6 11" id="KW-0808">Transferase</keyword>
<feature type="binding site" evidence="11">
    <location>
        <position position="283"/>
    </location>
    <ligand>
        <name>substrate</name>
    </ligand>
</feature>
<evidence type="ECO:0000256" key="9">
    <source>
        <dbReference type="ARBA" id="ARBA00022898"/>
    </source>
</evidence>
<feature type="binding site" evidence="11">
    <location>
        <begin position="319"/>
        <end position="320"/>
    </location>
    <ligand>
        <name>pyridoxal 5'-phosphate</name>
        <dbReference type="ChEBI" id="CHEBI:597326"/>
    </ligand>
</feature>
<comment type="subunit">
    <text evidence="3 11">Homodimer.</text>
</comment>
<feature type="binding site" evidence="11">
    <location>
        <begin position="115"/>
        <end position="116"/>
    </location>
    <ligand>
        <name>pyridoxal 5'-phosphate</name>
        <dbReference type="ChEBI" id="CHEBI:597326"/>
    </ligand>
</feature>
<dbReference type="NCBIfam" id="TIGR00508">
    <property type="entry name" value="bioA"/>
    <property type="match status" value="1"/>
</dbReference>
<dbReference type="GO" id="GO:0030170">
    <property type="term" value="F:pyridoxal phosphate binding"/>
    <property type="evidence" value="ECO:0007669"/>
    <property type="project" value="UniProtKB-UniRule"/>
</dbReference>
<proteinExistence type="inferred from homology"/>
<keyword evidence="9 11" id="KW-0663">Pyridoxal phosphate</keyword>